<accession>A0A2P7QM19</accession>
<dbReference type="Gene3D" id="3.40.50.880">
    <property type="match status" value="1"/>
</dbReference>
<keyword evidence="3" id="KW-1185">Reference proteome</keyword>
<dbReference type="AlphaFoldDB" id="A0A2P7QM19"/>
<evidence type="ECO:0000313" key="3">
    <source>
        <dbReference type="Proteomes" id="UP000241167"/>
    </source>
</evidence>
<dbReference type="EMBL" id="PXYI01000005">
    <property type="protein sequence ID" value="PSJ39009.1"/>
    <property type="molecule type" value="Genomic_DNA"/>
</dbReference>
<comment type="caution">
    <text evidence="2">The sequence shown here is derived from an EMBL/GenBank/DDBJ whole genome shotgun (WGS) entry which is preliminary data.</text>
</comment>
<dbReference type="RefSeq" id="WP_106514207.1">
    <property type="nucleotide sequence ID" value="NZ_PXYI01000005.1"/>
</dbReference>
<gene>
    <name evidence="2" type="ORF">C7I55_17070</name>
</gene>
<dbReference type="Pfam" id="PF06283">
    <property type="entry name" value="ThuA"/>
    <property type="match status" value="1"/>
</dbReference>
<dbReference type="Proteomes" id="UP000241167">
    <property type="component" value="Unassembled WGS sequence"/>
</dbReference>
<dbReference type="SUPFAM" id="SSF52317">
    <property type="entry name" value="Class I glutamine amidotransferase-like"/>
    <property type="match status" value="1"/>
</dbReference>
<dbReference type="OrthoDB" id="109511at2"/>
<evidence type="ECO:0000313" key="2">
    <source>
        <dbReference type="EMBL" id="PSJ39009.1"/>
    </source>
</evidence>
<organism evidence="2 3">
    <name type="scientific">Allosphingosinicella deserti</name>
    <dbReference type="NCBI Taxonomy" id="2116704"/>
    <lineage>
        <taxon>Bacteria</taxon>
        <taxon>Pseudomonadati</taxon>
        <taxon>Pseudomonadota</taxon>
        <taxon>Alphaproteobacteria</taxon>
        <taxon>Sphingomonadales</taxon>
        <taxon>Sphingomonadaceae</taxon>
        <taxon>Allosphingosinicella</taxon>
    </lineage>
</organism>
<feature type="domain" description="ThuA-like" evidence="1">
    <location>
        <begin position="39"/>
        <end position="256"/>
    </location>
</feature>
<name>A0A2P7QM19_9SPHN</name>
<proteinExistence type="predicted"/>
<sequence length="260" mass="28170">MRTRYGPVMRGLGLIGAGLIGLIAAGGPAQAKGPDGRPKILLFSHTTGYRHASIEPGIAAIKTLGAREKLTIVASEDPAVFSADALKDVDAIVFLSSTTDPKKPESEWLQGSKREALQAFVHRGGGIVGIHAAADSHYHWPWYGKMIGGHFARHPQGTPTGTVTVVDAEDPTTAGLPKTIKRADEWYYFDDYDVTSKLLVTLDPASIGEKDVNPNPVSWRKQFEGARIFYTAMGHTNESFSDPNFLRHLTAGLHWALGQK</sequence>
<dbReference type="PANTHER" id="PTHR40469">
    <property type="entry name" value="SECRETED GLYCOSYL HYDROLASE"/>
    <property type="match status" value="1"/>
</dbReference>
<dbReference type="InterPro" id="IPR029062">
    <property type="entry name" value="Class_I_gatase-like"/>
</dbReference>
<dbReference type="InterPro" id="IPR029010">
    <property type="entry name" value="ThuA-like"/>
</dbReference>
<reference evidence="2 3" key="1">
    <citation type="submission" date="2018-03" db="EMBL/GenBank/DDBJ databases">
        <title>The draft genome of Sphingosinicella sp. GL-C-18.</title>
        <authorList>
            <person name="Liu L."/>
            <person name="Li L."/>
            <person name="Liang L."/>
            <person name="Zhang X."/>
            <person name="Wang T."/>
        </authorList>
    </citation>
    <scope>NUCLEOTIDE SEQUENCE [LARGE SCALE GENOMIC DNA]</scope>
    <source>
        <strain evidence="2 3">GL-C-18</strain>
    </source>
</reference>
<dbReference type="CDD" id="cd01653">
    <property type="entry name" value="GATase1"/>
    <property type="match status" value="1"/>
</dbReference>
<dbReference type="PANTHER" id="PTHR40469:SF2">
    <property type="entry name" value="GALACTOSE-BINDING DOMAIN-LIKE SUPERFAMILY PROTEIN"/>
    <property type="match status" value="1"/>
</dbReference>
<evidence type="ECO:0000259" key="1">
    <source>
        <dbReference type="Pfam" id="PF06283"/>
    </source>
</evidence>
<protein>
    <submittedName>
        <fullName evidence="2">Crp/Fnr family transcriptional regulator</fullName>
    </submittedName>
</protein>